<name>B3T1V3_9ZZZZ</name>
<evidence type="ECO:0000259" key="11">
    <source>
        <dbReference type="PROSITE" id="PS51192"/>
    </source>
</evidence>
<evidence type="ECO:0000313" key="13">
    <source>
        <dbReference type="EMBL" id="ABZ06562.1"/>
    </source>
</evidence>
<organism evidence="13">
    <name type="scientific">uncultured marine microorganism HF4000_097M14</name>
    <dbReference type="NCBI Taxonomy" id="455520"/>
    <lineage>
        <taxon>unclassified sequences</taxon>
        <taxon>environmental samples</taxon>
    </lineage>
</organism>
<proteinExistence type="inferred from homology"/>
<evidence type="ECO:0000256" key="2">
    <source>
        <dbReference type="ARBA" id="ARBA00008598"/>
    </source>
</evidence>
<comment type="similarity">
    <text evidence="2">Belongs to the HsdR family.</text>
</comment>
<dbReference type="InterPro" id="IPR007409">
    <property type="entry name" value="Restrct_endonuc_type1_HsdR_N"/>
</dbReference>
<dbReference type="AlphaFoldDB" id="B3T1V3"/>
<dbReference type="PROSITE" id="PS51192">
    <property type="entry name" value="HELICASE_ATP_BIND_1"/>
    <property type="match status" value="1"/>
</dbReference>
<dbReference type="InterPro" id="IPR001650">
    <property type="entry name" value="Helicase_C-like"/>
</dbReference>
<dbReference type="InterPro" id="IPR051268">
    <property type="entry name" value="Type-I_R_enzyme_R_subunit"/>
</dbReference>
<feature type="domain" description="Helicase ATP-binding" evidence="11">
    <location>
        <begin position="290"/>
        <end position="454"/>
    </location>
</feature>
<dbReference type="REBASE" id="25648">
    <property type="entry name" value="UmmNPORFAP"/>
</dbReference>
<comment type="catalytic activity">
    <reaction evidence="1">
        <text>Endonucleolytic cleavage of DNA to give random double-stranded fragments with terminal 5'-phosphates, ATP is simultaneously hydrolyzed.</text>
        <dbReference type="EC" id="3.1.21.3"/>
    </reaction>
</comment>
<protein>
    <recommendedName>
        <fullName evidence="3">type I site-specific deoxyribonuclease</fullName>
        <ecNumber evidence="3">3.1.21.3</ecNumber>
    </recommendedName>
</protein>
<dbReference type="SMART" id="SM00487">
    <property type="entry name" value="DEXDc"/>
    <property type="match status" value="1"/>
</dbReference>
<evidence type="ECO:0000256" key="6">
    <source>
        <dbReference type="ARBA" id="ARBA00022747"/>
    </source>
</evidence>
<evidence type="ECO:0000256" key="5">
    <source>
        <dbReference type="ARBA" id="ARBA00022741"/>
    </source>
</evidence>
<dbReference type="GO" id="GO:0009307">
    <property type="term" value="P:DNA restriction-modification system"/>
    <property type="evidence" value="ECO:0007669"/>
    <property type="project" value="UniProtKB-KW"/>
</dbReference>
<dbReference type="GO" id="GO:0003677">
    <property type="term" value="F:DNA binding"/>
    <property type="evidence" value="ECO:0007669"/>
    <property type="project" value="UniProtKB-KW"/>
</dbReference>
<sequence>MPNDEFNKVELPAIEQLKKLNWKYVEGIKLSPDESNERKSFKHVVLKKKLSQSIKKINPWISDDNLKTVVRNLTTIENLSLIEANQKNYNSLIKYITVEQDIDGRRQNRTVKIIDFENIENNDFLVTNQFKVAGLKENIVPDIILFVNGLPLAVIECKSPYITNPMEAGINQLFRYCNTRRPDENEGAERLFHYNQMMISTHNKQARLGTITSRYEHYLEWKDVYPKKIEEYKNKSSQEILIDGIFNHQNFLDIIQNFIVFEAEGGKLIKKITRYQQFRAVHKTVNKIKTGKSKKEKGGVIWHTQGSGKSLSMVFLAMKLRRDKELKNFKLLFLTDRRQLDSQLTATFGRTQDETVIHVDSIRELRQQLSTDASDLITSTVQKFQEIEVADERVLNESEKIIVLVDEAHRTQYGTFGLVLNTALPNAPKIAFTGTPLLKTQQTRSEFGEYIDTYTIEQAVEDGATLQILYEGREANTYVEGSSLDNLFDEYFSDKTDEEKKEIKNKYGTERAVLEAPKRIRWICIDLVKHYREKIEPNGFKAMIVTSSRYAAVLYKKALDELGAPGSAVVISGDHNDTQEMKKYTDPNDHKQIIKEFVEKDLAESNYNFIIVKDMLLTGFDAPICQVMYLDRKIVDHGLLQAIARVNRTRKGKQRGYVVDYYGLANYLTDALKQFTTEDVQGALKDLKEEIPKLEKAHLQTLKFFKGKNLDNLDECVLALEKEDIRHEFEISFKKFAKLMDVVLPDPSAGKFLKDLKLLGKIAHGARNTYRDEQLNILDAGEKVKKLIEEHISATGVNPKIPPINLLDPKFEEQVKQGTNSKMRATEIKNAIRHHIHIKLDDDPAYYRKLSERLEEIIQEHSDRWDELVQQLFKFRDEMRTEPTPPEGITSAELPFYNLYTEVMVSHADEDNAHKEAKKFSIKIIQFLNEASQIVDFFNKPDEIRRLKREIKNTLMEMPHANEELVREVTDSFMDLAEHRFG</sequence>
<evidence type="ECO:0000256" key="10">
    <source>
        <dbReference type="ARBA" id="ARBA00023125"/>
    </source>
</evidence>
<keyword evidence="9" id="KW-0067">ATP-binding</keyword>
<evidence type="ECO:0000256" key="4">
    <source>
        <dbReference type="ARBA" id="ARBA00022722"/>
    </source>
</evidence>
<reference evidence="13" key="1">
    <citation type="journal article" date="2008" name="ISME J.">
        <title>Genomic patterns of recombination, clonal divergence and environment in marine microbial populations.</title>
        <authorList>
            <person name="Konstantinidis K.T."/>
            <person name="Delong E.F."/>
        </authorList>
    </citation>
    <scope>NUCLEOTIDE SEQUENCE</scope>
</reference>
<dbReference type="Pfam" id="PF04313">
    <property type="entry name" value="HSDR_N"/>
    <property type="match status" value="1"/>
</dbReference>
<dbReference type="InterPro" id="IPR021810">
    <property type="entry name" value="T1RH-like_C"/>
</dbReference>
<dbReference type="InterPro" id="IPR004473">
    <property type="entry name" value="Restrct_endonuc_typeI_HsdR"/>
</dbReference>
<evidence type="ECO:0000256" key="9">
    <source>
        <dbReference type="ARBA" id="ARBA00022840"/>
    </source>
</evidence>
<feature type="domain" description="Helicase C-terminal" evidence="12">
    <location>
        <begin position="527"/>
        <end position="695"/>
    </location>
</feature>
<keyword evidence="8" id="KW-0378">Hydrolase</keyword>
<dbReference type="SUPFAM" id="SSF52540">
    <property type="entry name" value="P-loop containing nucleoside triphosphate hydrolases"/>
    <property type="match status" value="2"/>
</dbReference>
<dbReference type="Pfam" id="PF11867">
    <property type="entry name" value="T1RH-like_C"/>
    <property type="match status" value="1"/>
</dbReference>
<accession>B3T1V3</accession>
<dbReference type="Pfam" id="PF22679">
    <property type="entry name" value="T1R_D3-like"/>
    <property type="match status" value="1"/>
</dbReference>
<dbReference type="PANTHER" id="PTHR30195">
    <property type="entry name" value="TYPE I SITE-SPECIFIC DEOXYRIBONUCLEASE PROTEIN SUBUNIT M AND R"/>
    <property type="match status" value="1"/>
</dbReference>
<dbReference type="CDD" id="cd18800">
    <property type="entry name" value="SF2_C_EcoR124I-like"/>
    <property type="match status" value="1"/>
</dbReference>
<dbReference type="PANTHER" id="PTHR30195:SF15">
    <property type="entry name" value="TYPE I RESTRICTION ENZYME HINDI ENDONUCLEASE SUBUNIT"/>
    <property type="match status" value="1"/>
</dbReference>
<dbReference type="Gene3D" id="3.40.50.300">
    <property type="entry name" value="P-loop containing nucleotide triphosphate hydrolases"/>
    <property type="match status" value="2"/>
</dbReference>
<dbReference type="NCBIfam" id="TIGR00348">
    <property type="entry name" value="hsdR"/>
    <property type="match status" value="1"/>
</dbReference>
<dbReference type="InterPro" id="IPR027417">
    <property type="entry name" value="P-loop_NTPase"/>
</dbReference>
<evidence type="ECO:0000256" key="1">
    <source>
        <dbReference type="ARBA" id="ARBA00000851"/>
    </source>
</evidence>
<dbReference type="EC" id="3.1.21.3" evidence="3"/>
<dbReference type="GO" id="GO:0009035">
    <property type="term" value="F:type I site-specific deoxyribonuclease activity"/>
    <property type="evidence" value="ECO:0007669"/>
    <property type="project" value="UniProtKB-EC"/>
</dbReference>
<dbReference type="GO" id="GO:0005524">
    <property type="term" value="F:ATP binding"/>
    <property type="evidence" value="ECO:0007669"/>
    <property type="project" value="UniProtKB-KW"/>
</dbReference>
<dbReference type="InterPro" id="IPR055180">
    <property type="entry name" value="HsdR_RecA-like_helicase_dom_2"/>
</dbReference>
<dbReference type="CDD" id="cd18030">
    <property type="entry name" value="DEXHc_RE_I_HsdR"/>
    <property type="match status" value="1"/>
</dbReference>
<evidence type="ECO:0000256" key="7">
    <source>
        <dbReference type="ARBA" id="ARBA00022759"/>
    </source>
</evidence>
<dbReference type="Gene3D" id="3.90.1570.50">
    <property type="match status" value="1"/>
</dbReference>
<evidence type="ECO:0000259" key="12">
    <source>
        <dbReference type="PROSITE" id="PS51194"/>
    </source>
</evidence>
<keyword evidence="7" id="KW-0255">Endonuclease</keyword>
<dbReference type="EMBL" id="EU016579">
    <property type="protein sequence ID" value="ABZ06562.1"/>
    <property type="molecule type" value="Genomic_DNA"/>
</dbReference>
<keyword evidence="6" id="KW-0680">Restriction system</keyword>
<dbReference type="InterPro" id="IPR040980">
    <property type="entry name" value="SWI2_SNF2"/>
</dbReference>
<keyword evidence="4" id="KW-0540">Nuclease</keyword>
<dbReference type="PROSITE" id="PS51194">
    <property type="entry name" value="HELICASE_CTER"/>
    <property type="match status" value="1"/>
</dbReference>
<gene>
    <name evidence="13" type="ORF">ALOHA_HF4000097M14ctg1g5</name>
</gene>
<dbReference type="InterPro" id="IPR014001">
    <property type="entry name" value="Helicase_ATP-bd"/>
</dbReference>
<keyword evidence="5" id="KW-0547">Nucleotide-binding</keyword>
<evidence type="ECO:0000256" key="8">
    <source>
        <dbReference type="ARBA" id="ARBA00022801"/>
    </source>
</evidence>
<dbReference type="Pfam" id="PF18766">
    <property type="entry name" value="SWI2_SNF2"/>
    <property type="match status" value="1"/>
</dbReference>
<dbReference type="CDD" id="cd22332">
    <property type="entry name" value="HsdR_N"/>
    <property type="match status" value="1"/>
</dbReference>
<keyword evidence="10" id="KW-0238">DNA-binding</keyword>
<evidence type="ECO:0000256" key="3">
    <source>
        <dbReference type="ARBA" id="ARBA00012654"/>
    </source>
</evidence>